<reference evidence="1 2" key="1">
    <citation type="submission" date="2024-04" db="EMBL/GenBank/DDBJ databases">
        <title>Aurantiacibacter sp. DGU6 16S ribosomal RNA gene Genome sequencing and assembly.</title>
        <authorList>
            <person name="Park S."/>
        </authorList>
    </citation>
    <scope>NUCLEOTIDE SEQUENCE [LARGE SCALE GENOMIC DNA]</scope>
    <source>
        <strain evidence="1 2">DGU6</strain>
    </source>
</reference>
<comment type="caution">
    <text evidence="1">The sequence shown here is derived from an EMBL/GenBank/DDBJ whole genome shotgun (WGS) entry which is preliminary data.</text>
</comment>
<organism evidence="1 2">
    <name type="scientific">Aurantiacibacter gilvus</name>
    <dbReference type="NCBI Taxonomy" id="3139141"/>
    <lineage>
        <taxon>Bacteria</taxon>
        <taxon>Pseudomonadati</taxon>
        <taxon>Pseudomonadota</taxon>
        <taxon>Alphaproteobacteria</taxon>
        <taxon>Sphingomonadales</taxon>
        <taxon>Erythrobacteraceae</taxon>
        <taxon>Aurantiacibacter</taxon>
    </lineage>
</organism>
<gene>
    <name evidence="1" type="ORF">AAEO60_14600</name>
</gene>
<name>A0ABU9IIP0_9SPHN</name>
<keyword evidence="2" id="KW-1185">Reference proteome</keyword>
<dbReference type="EMBL" id="JBBYHV010000002">
    <property type="protein sequence ID" value="MEL1251904.1"/>
    <property type="molecule type" value="Genomic_DNA"/>
</dbReference>
<accession>A0ABU9IIP0</accession>
<evidence type="ECO:0000313" key="2">
    <source>
        <dbReference type="Proteomes" id="UP001497045"/>
    </source>
</evidence>
<dbReference type="RefSeq" id="WP_341674445.1">
    <property type="nucleotide sequence ID" value="NZ_JBBYHV010000002.1"/>
</dbReference>
<protein>
    <submittedName>
        <fullName evidence="1">Uncharacterized protein</fullName>
    </submittedName>
</protein>
<dbReference type="Proteomes" id="UP001497045">
    <property type="component" value="Unassembled WGS sequence"/>
</dbReference>
<proteinExistence type="predicted"/>
<evidence type="ECO:0000313" key="1">
    <source>
        <dbReference type="EMBL" id="MEL1251904.1"/>
    </source>
</evidence>
<sequence>MSTYPDVSGHRIVDTSIVAADFALRLDRLQRLALAAIMKAGWLGPTSYELSSRQGMERNIVQPQTTESKVKGLIRVSGQRRVNATDKKANVWIAV</sequence>